<evidence type="ECO:0000259" key="3">
    <source>
        <dbReference type="PROSITE" id="PS51459"/>
    </source>
</evidence>
<accession>A0A2X2UED8</accession>
<feature type="binding site" evidence="2">
    <location>
        <begin position="167"/>
        <end position="174"/>
    </location>
    <ligand>
        <name>ATP</name>
        <dbReference type="ChEBI" id="CHEBI:30616"/>
    </ligand>
</feature>
<name>A0A2X2UED8_9FIRM</name>
<evidence type="ECO:0000256" key="1">
    <source>
        <dbReference type="PIRSR" id="PIRSR640198-1"/>
    </source>
</evidence>
<dbReference type="PANTHER" id="PTHR13504">
    <property type="entry name" value="FIDO DOMAIN-CONTAINING PROTEIN DDB_G0283145"/>
    <property type="match status" value="1"/>
</dbReference>
<organism evidence="4 5">
    <name type="scientific">Enterocloster clostridioformis</name>
    <dbReference type="NCBI Taxonomy" id="1531"/>
    <lineage>
        <taxon>Bacteria</taxon>
        <taxon>Bacillati</taxon>
        <taxon>Bacillota</taxon>
        <taxon>Clostridia</taxon>
        <taxon>Lachnospirales</taxon>
        <taxon>Lachnospiraceae</taxon>
        <taxon>Enterocloster</taxon>
    </lineage>
</organism>
<evidence type="ECO:0000256" key="2">
    <source>
        <dbReference type="PIRSR" id="PIRSR640198-2"/>
    </source>
</evidence>
<dbReference type="Pfam" id="PF13784">
    <property type="entry name" value="Fic_N"/>
    <property type="match status" value="1"/>
</dbReference>
<gene>
    <name evidence="4" type="ORF">NCTC11224_03858</name>
</gene>
<dbReference type="InterPro" id="IPR036390">
    <property type="entry name" value="WH_DNA-bd_sf"/>
</dbReference>
<feature type="active site" evidence="1">
    <location>
        <position position="163"/>
    </location>
</feature>
<dbReference type="Gene3D" id="1.10.3290.10">
    <property type="entry name" value="Fido-like domain"/>
    <property type="match status" value="1"/>
</dbReference>
<feature type="domain" description="Fido" evidence="3">
    <location>
        <begin position="76"/>
        <end position="227"/>
    </location>
</feature>
<proteinExistence type="predicted"/>
<dbReference type="InterPro" id="IPR040198">
    <property type="entry name" value="Fido_containing"/>
</dbReference>
<keyword evidence="2" id="KW-0067">ATP-binding</keyword>
<dbReference type="GO" id="GO:0005524">
    <property type="term" value="F:ATP binding"/>
    <property type="evidence" value="ECO:0007669"/>
    <property type="project" value="UniProtKB-KW"/>
</dbReference>
<keyword evidence="2" id="KW-0547">Nucleotide-binding</keyword>
<dbReference type="PANTHER" id="PTHR13504:SF38">
    <property type="entry name" value="FIDO DOMAIN-CONTAINING PROTEIN"/>
    <property type="match status" value="1"/>
</dbReference>
<dbReference type="AlphaFoldDB" id="A0A2X2UED8"/>
<dbReference type="InterPro" id="IPR025758">
    <property type="entry name" value="Fic/DOC_N"/>
</dbReference>
<evidence type="ECO:0000313" key="5">
    <source>
        <dbReference type="Proteomes" id="UP000251853"/>
    </source>
</evidence>
<dbReference type="SUPFAM" id="SSF46785">
    <property type="entry name" value="Winged helix' DNA-binding domain"/>
    <property type="match status" value="1"/>
</dbReference>
<sequence length="323" mass="37251">MKLDTASKLIPNVELFISMYVRKEALISSQIEGTQCTLDDVLDPELDNTANLDVIDVINYVDACSYALERIKKLPLCGRLFREIHEKLLSGVRGQEKNPGEFRRSQNWIGAANCSLLEARYIPPNVEDMNQAMSELEKYMNEGDDYDPLIWIALIHYQFETIHPFLDGNGRVGRMMILLYLMEQDLLDKPVIYISYFLKKNQIEYYDRISEVRRSGNYEQWVTFFLEAVSAAAKDSLITIEALSKLHEKNLGILPKTTRKKDNVRSLFDYIEQYPIIDIKKTASALELSYNTVSNAVNKLVEIGILKETTNASRNRVFAYEEY</sequence>
<reference evidence="4 5" key="1">
    <citation type="submission" date="2018-06" db="EMBL/GenBank/DDBJ databases">
        <authorList>
            <consortium name="Pathogen Informatics"/>
            <person name="Doyle S."/>
        </authorList>
    </citation>
    <scope>NUCLEOTIDE SEQUENCE [LARGE SCALE GENOMIC DNA]</scope>
    <source>
        <strain evidence="4 5">NCTC11224</strain>
    </source>
</reference>
<protein>
    <submittedName>
        <fullName evidence="4">Filamentation induced by cAMP protein Fic</fullName>
    </submittedName>
</protein>
<dbReference type="InterPro" id="IPR036597">
    <property type="entry name" value="Fido-like_dom_sf"/>
</dbReference>
<dbReference type="PROSITE" id="PS51459">
    <property type="entry name" value="FIDO"/>
    <property type="match status" value="1"/>
</dbReference>
<dbReference type="Pfam" id="PF02661">
    <property type="entry name" value="Fic"/>
    <property type="match status" value="1"/>
</dbReference>
<dbReference type="InterPro" id="IPR003812">
    <property type="entry name" value="Fido"/>
</dbReference>
<feature type="binding site" evidence="2">
    <location>
        <begin position="205"/>
        <end position="206"/>
    </location>
    <ligand>
        <name>ATP</name>
        <dbReference type="ChEBI" id="CHEBI:30616"/>
    </ligand>
</feature>
<dbReference type="Proteomes" id="UP000251853">
    <property type="component" value="Unassembled WGS sequence"/>
</dbReference>
<keyword evidence="5" id="KW-1185">Reference proteome</keyword>
<evidence type="ECO:0000313" key="4">
    <source>
        <dbReference type="EMBL" id="SQB14804.1"/>
    </source>
</evidence>
<dbReference type="SUPFAM" id="SSF140931">
    <property type="entry name" value="Fic-like"/>
    <property type="match status" value="1"/>
</dbReference>
<dbReference type="EMBL" id="UAVW01000016">
    <property type="protein sequence ID" value="SQB14804.1"/>
    <property type="molecule type" value="Genomic_DNA"/>
</dbReference>